<gene>
    <name evidence="1" type="ORF">ET475_07035</name>
</gene>
<dbReference type="RefSeq" id="WP_129387769.1">
    <property type="nucleotide sequence ID" value="NZ_CP035494.1"/>
</dbReference>
<evidence type="ECO:0000313" key="1">
    <source>
        <dbReference type="EMBL" id="QAY59767.1"/>
    </source>
</evidence>
<sequence length="84" mass="8730">MGQPDTVRGSLPADDVGRLVGRRGRRVRLRGGVVGLFTSGAIDHLFEDASAGFVDTVKAGWDEVSSTGEATGDLASGAWHSIFG</sequence>
<proteinExistence type="predicted"/>
<protein>
    <submittedName>
        <fullName evidence="1">Uncharacterized protein</fullName>
    </submittedName>
</protein>
<accession>A0A4P6EHZ7</accession>
<name>A0A4P6EHZ7_9MICO</name>
<reference evidence="1 2" key="1">
    <citation type="submission" date="2019-01" db="EMBL/GenBank/DDBJ databases">
        <title>Genome sequencing of strain DFW100M-13.</title>
        <authorList>
            <person name="Heo J."/>
            <person name="Kim S.-J."/>
            <person name="Kim J.-S."/>
            <person name="Hong S.-B."/>
            <person name="Kwon S.-W."/>
        </authorList>
    </citation>
    <scope>NUCLEOTIDE SEQUENCE [LARGE SCALE GENOMIC DNA]</scope>
    <source>
        <strain evidence="1 2">DFW100M-13</strain>
    </source>
</reference>
<dbReference type="Proteomes" id="UP000293995">
    <property type="component" value="Chromosome"/>
</dbReference>
<dbReference type="EMBL" id="CP035494">
    <property type="protein sequence ID" value="QAY59767.1"/>
    <property type="molecule type" value="Genomic_DNA"/>
</dbReference>
<dbReference type="OrthoDB" id="3770379at2"/>
<dbReference type="KEGG" id="mprt:ET475_07035"/>
<organism evidence="1 2">
    <name type="scientific">Microbacterium protaetiae</name>
    <dbReference type="NCBI Taxonomy" id="2509458"/>
    <lineage>
        <taxon>Bacteria</taxon>
        <taxon>Bacillati</taxon>
        <taxon>Actinomycetota</taxon>
        <taxon>Actinomycetes</taxon>
        <taxon>Micrococcales</taxon>
        <taxon>Microbacteriaceae</taxon>
        <taxon>Microbacterium</taxon>
    </lineage>
</organism>
<dbReference type="AlphaFoldDB" id="A0A4P6EHZ7"/>
<evidence type="ECO:0000313" key="2">
    <source>
        <dbReference type="Proteomes" id="UP000293995"/>
    </source>
</evidence>
<keyword evidence="2" id="KW-1185">Reference proteome</keyword>